<evidence type="ECO:0000313" key="3">
    <source>
        <dbReference type="Proteomes" id="UP000523821"/>
    </source>
</evidence>
<evidence type="ECO:0000256" key="1">
    <source>
        <dbReference type="SAM" id="Phobius"/>
    </source>
</evidence>
<dbReference type="RefSeq" id="WP_183858631.1">
    <property type="nucleotide sequence ID" value="NZ_JACHOO010000015.1"/>
</dbReference>
<keyword evidence="3" id="KW-1185">Reference proteome</keyword>
<dbReference type="Proteomes" id="UP000523821">
    <property type="component" value="Unassembled WGS sequence"/>
</dbReference>
<keyword evidence="1" id="KW-0812">Transmembrane</keyword>
<organism evidence="2 3">
    <name type="scientific">Prosthecomicrobium pneumaticum</name>
    <dbReference type="NCBI Taxonomy" id="81895"/>
    <lineage>
        <taxon>Bacteria</taxon>
        <taxon>Pseudomonadati</taxon>
        <taxon>Pseudomonadota</taxon>
        <taxon>Alphaproteobacteria</taxon>
        <taxon>Hyphomicrobiales</taxon>
        <taxon>Kaistiaceae</taxon>
        <taxon>Prosthecomicrobium</taxon>
    </lineage>
</organism>
<protein>
    <submittedName>
        <fullName evidence="2">Uncharacterized protein</fullName>
    </submittedName>
</protein>
<keyword evidence="1" id="KW-1133">Transmembrane helix</keyword>
<name>A0A7W9FR28_9HYPH</name>
<dbReference type="EMBL" id="JACHOO010000015">
    <property type="protein sequence ID" value="MBB5755201.1"/>
    <property type="molecule type" value="Genomic_DNA"/>
</dbReference>
<feature type="transmembrane region" description="Helical" evidence="1">
    <location>
        <begin position="117"/>
        <end position="142"/>
    </location>
</feature>
<evidence type="ECO:0000313" key="2">
    <source>
        <dbReference type="EMBL" id="MBB5755201.1"/>
    </source>
</evidence>
<accession>A0A7W9FR28</accession>
<sequence>MITTNPDDEGILETRKVREVAGVFHMKDTLEDAIEALLHAGFDRADIDIMGELEAVRRCLGMLYIPPEEIADVPGTPRRAFVARDDLATATAGVAGILFYVGATAAVMSVVASGGSLAVIAAAAMAAGTVGAGIGTAAVRLLGNKQAEELELQLMSGGIVLWVRARTAEKEAEAQEILAKYGAEAIRVHEIDIVKRLEDVPLANVHPDPWLERDAPTRG</sequence>
<dbReference type="AlphaFoldDB" id="A0A7W9FR28"/>
<keyword evidence="1" id="KW-0472">Membrane</keyword>
<proteinExistence type="predicted"/>
<comment type="caution">
    <text evidence="2">The sequence shown here is derived from an EMBL/GenBank/DDBJ whole genome shotgun (WGS) entry which is preliminary data.</text>
</comment>
<feature type="transmembrane region" description="Helical" evidence="1">
    <location>
        <begin position="87"/>
        <end position="111"/>
    </location>
</feature>
<gene>
    <name evidence="2" type="ORF">GGQ63_004302</name>
</gene>
<reference evidence="2 3" key="1">
    <citation type="submission" date="2020-08" db="EMBL/GenBank/DDBJ databases">
        <title>Genomic Encyclopedia of Type Strains, Phase IV (KMG-IV): sequencing the most valuable type-strain genomes for metagenomic binning, comparative biology and taxonomic classification.</title>
        <authorList>
            <person name="Goeker M."/>
        </authorList>
    </citation>
    <scope>NUCLEOTIDE SEQUENCE [LARGE SCALE GENOMIC DNA]</scope>
    <source>
        <strain evidence="2 3">DSM 16268</strain>
    </source>
</reference>